<dbReference type="PANTHER" id="PTHR30465">
    <property type="entry name" value="INNER MEMBRANE ABC TRANSPORTER"/>
    <property type="match status" value="1"/>
</dbReference>
<evidence type="ECO:0000259" key="8">
    <source>
        <dbReference type="PROSITE" id="PS50928"/>
    </source>
</evidence>
<feature type="transmembrane region" description="Helical" evidence="7">
    <location>
        <begin position="35"/>
        <end position="55"/>
    </location>
</feature>
<dbReference type="PANTHER" id="PTHR30465:SF45">
    <property type="entry name" value="BINDING-PROTEIN-DEPENDENT TRANSPORT SYSTEMS INNER MEMBRANE COMPONENT"/>
    <property type="match status" value="1"/>
</dbReference>
<feature type="domain" description="ABC transmembrane type-1" evidence="8">
    <location>
        <begin position="149"/>
        <end position="363"/>
    </location>
</feature>
<evidence type="ECO:0000256" key="1">
    <source>
        <dbReference type="ARBA" id="ARBA00004651"/>
    </source>
</evidence>
<organism evidence="9">
    <name type="scientific">Caldilineaceae bacterium SB0661_bin_32</name>
    <dbReference type="NCBI Taxonomy" id="2605255"/>
    <lineage>
        <taxon>Bacteria</taxon>
        <taxon>Bacillati</taxon>
        <taxon>Chloroflexota</taxon>
        <taxon>Caldilineae</taxon>
        <taxon>Caldilineales</taxon>
        <taxon>Caldilineaceae</taxon>
    </lineage>
</organism>
<evidence type="ECO:0000256" key="5">
    <source>
        <dbReference type="ARBA" id="ARBA00022989"/>
    </source>
</evidence>
<dbReference type="EMBL" id="VXMH01000088">
    <property type="protein sequence ID" value="MYC96523.1"/>
    <property type="molecule type" value="Genomic_DNA"/>
</dbReference>
<feature type="transmembrane region" description="Helical" evidence="7">
    <location>
        <begin position="149"/>
        <end position="174"/>
    </location>
</feature>
<comment type="caution">
    <text evidence="9">The sequence shown here is derived from an EMBL/GenBank/DDBJ whole genome shotgun (WGS) entry which is preliminary data.</text>
</comment>
<feature type="transmembrane region" description="Helical" evidence="7">
    <location>
        <begin position="229"/>
        <end position="257"/>
    </location>
</feature>
<proteinExistence type="inferred from homology"/>
<protein>
    <submittedName>
        <fullName evidence="9">ABC transporter permease</fullName>
    </submittedName>
</protein>
<keyword evidence="4 7" id="KW-0812">Transmembrane</keyword>
<comment type="similarity">
    <text evidence="7">Belongs to the binding-protein-dependent transport system permease family.</text>
</comment>
<evidence type="ECO:0000256" key="6">
    <source>
        <dbReference type="ARBA" id="ARBA00023136"/>
    </source>
</evidence>
<gene>
    <name evidence="9" type="ORF">F4X14_16280</name>
</gene>
<evidence type="ECO:0000256" key="4">
    <source>
        <dbReference type="ARBA" id="ARBA00022692"/>
    </source>
</evidence>
<dbReference type="InterPro" id="IPR000515">
    <property type="entry name" value="MetI-like"/>
</dbReference>
<evidence type="ECO:0000256" key="7">
    <source>
        <dbReference type="RuleBase" id="RU363032"/>
    </source>
</evidence>
<keyword evidence="5 7" id="KW-1133">Transmembrane helix</keyword>
<dbReference type="PROSITE" id="PS50928">
    <property type="entry name" value="ABC_TM1"/>
    <property type="match status" value="1"/>
</dbReference>
<feature type="transmembrane region" description="Helical" evidence="7">
    <location>
        <begin position="297"/>
        <end position="320"/>
    </location>
</feature>
<evidence type="ECO:0000313" key="9">
    <source>
        <dbReference type="EMBL" id="MYC96523.1"/>
    </source>
</evidence>
<dbReference type="GO" id="GO:0005886">
    <property type="term" value="C:plasma membrane"/>
    <property type="evidence" value="ECO:0007669"/>
    <property type="project" value="UniProtKB-SubCell"/>
</dbReference>
<accession>A0A6B1DAR1</accession>
<dbReference type="Gene3D" id="1.10.3720.10">
    <property type="entry name" value="MetI-like"/>
    <property type="match status" value="1"/>
</dbReference>
<keyword evidence="6 7" id="KW-0472">Membrane</keyword>
<reference evidence="9" key="1">
    <citation type="submission" date="2019-09" db="EMBL/GenBank/DDBJ databases">
        <title>Characterisation of the sponge microbiome using genome-centric metagenomics.</title>
        <authorList>
            <person name="Engelberts J.P."/>
            <person name="Robbins S.J."/>
            <person name="De Goeij J.M."/>
            <person name="Aranda M."/>
            <person name="Bell S.C."/>
            <person name="Webster N.S."/>
        </authorList>
    </citation>
    <scope>NUCLEOTIDE SEQUENCE</scope>
    <source>
        <strain evidence="9">SB0661_bin_32</strain>
    </source>
</reference>
<name>A0A6B1DAR1_9CHLR</name>
<dbReference type="CDD" id="cd06261">
    <property type="entry name" value="TM_PBP2"/>
    <property type="match status" value="1"/>
</dbReference>
<dbReference type="GO" id="GO:0055085">
    <property type="term" value="P:transmembrane transport"/>
    <property type="evidence" value="ECO:0007669"/>
    <property type="project" value="InterPro"/>
</dbReference>
<keyword evidence="3" id="KW-1003">Cell membrane</keyword>
<comment type="subcellular location">
    <subcellularLocation>
        <location evidence="1 7">Cell membrane</location>
        <topology evidence="1 7">Multi-pass membrane protein</topology>
    </subcellularLocation>
</comment>
<dbReference type="Pfam" id="PF00528">
    <property type="entry name" value="BPD_transp_1"/>
    <property type="match status" value="1"/>
</dbReference>
<feature type="transmembrane region" description="Helical" evidence="7">
    <location>
        <begin position="340"/>
        <end position="366"/>
    </location>
</feature>
<evidence type="ECO:0000256" key="2">
    <source>
        <dbReference type="ARBA" id="ARBA00022448"/>
    </source>
</evidence>
<dbReference type="SUPFAM" id="SSF161098">
    <property type="entry name" value="MetI-like"/>
    <property type="match status" value="1"/>
</dbReference>
<keyword evidence="2 7" id="KW-0813">Transport</keyword>
<dbReference type="AlphaFoldDB" id="A0A6B1DAR1"/>
<feature type="transmembrane region" description="Helical" evidence="7">
    <location>
        <begin position="195"/>
        <end position="217"/>
    </location>
</feature>
<evidence type="ECO:0000256" key="3">
    <source>
        <dbReference type="ARBA" id="ARBA00022475"/>
    </source>
</evidence>
<sequence length="380" mass="42536">MTDAALPLRPDAASVERPESQSTLTRVVHYTGMRMIAMLITILIGVYLTIIIANMGGHVDNIRKGYIRETVAIATGQSEEFRNMTAEERREHIDKLVALQEKRMGLDQPFLLRSFRFLWGAMTLDLGWADNMSSDSGSRQVRNIILERLPATLLLFSTSFFMLFFVGIFVALYLSRNYGSRLDRLIIGLAPTSAAPSWFYGLFFILLFAALLGWFPFGGLVSAPPPESIINYALSVLNHMVLPVIAIFFSAIFLGIYGWRTFFLIFSNEDYVDMARAKGLSDRVVERRYIMRPTMPSIVTGLALSIIGLWFGSIVLETIFNWPGLGRLFYLASNIFETSVIVGSTVIYAYLLGITVFFLDIVYALIDPRVKVGGNPGGQV</sequence>
<dbReference type="InterPro" id="IPR035906">
    <property type="entry name" value="MetI-like_sf"/>
</dbReference>